<reference evidence="10 11" key="1">
    <citation type="submission" date="2020-08" db="EMBL/GenBank/DDBJ databases">
        <title>Genomic Encyclopedia of Type Strains, Phase III (KMG-III): the genomes of soil and plant-associated and newly described type strains.</title>
        <authorList>
            <person name="Whitman W."/>
        </authorList>
    </citation>
    <scope>NUCLEOTIDE SEQUENCE [LARGE SCALE GENOMIC DNA]</scope>
    <source>
        <strain evidence="10 11">CECT 3287</strain>
    </source>
</reference>
<dbReference type="GO" id="GO:0090729">
    <property type="term" value="F:toxin activity"/>
    <property type="evidence" value="ECO:0007669"/>
    <property type="project" value="UniProtKB-KW"/>
</dbReference>
<dbReference type="HAMAP" id="MF_00265">
    <property type="entry name" value="VapC_Nob1"/>
    <property type="match status" value="1"/>
</dbReference>
<evidence type="ECO:0000256" key="8">
    <source>
        <dbReference type="HAMAP-Rule" id="MF_00265"/>
    </source>
</evidence>
<evidence type="ECO:0000256" key="5">
    <source>
        <dbReference type="ARBA" id="ARBA00022801"/>
    </source>
</evidence>
<evidence type="ECO:0000256" key="6">
    <source>
        <dbReference type="ARBA" id="ARBA00022842"/>
    </source>
</evidence>
<dbReference type="AlphaFoldDB" id="A0A7W5AQP3"/>
<dbReference type="Gene3D" id="3.40.50.1010">
    <property type="entry name" value="5'-nuclease"/>
    <property type="match status" value="1"/>
</dbReference>
<dbReference type="Proteomes" id="UP000590749">
    <property type="component" value="Unassembled WGS sequence"/>
</dbReference>
<keyword evidence="6 8" id="KW-0460">Magnesium</keyword>
<proteinExistence type="inferred from homology"/>
<evidence type="ECO:0000259" key="9">
    <source>
        <dbReference type="Pfam" id="PF01850"/>
    </source>
</evidence>
<sequence>MSDAMYLVDTSALIRLLRNPGILEEWDRAVENGHIATCTVTELELLYTARSHADREQQQALIRKLFGWVVMPDRVFQRASELQAALSENGAQRSAGVVDLLTAVTAEEHGYTLLHYDRDFVSVAEVTGQPVRWIAEPGSVN</sequence>
<gene>
    <name evidence="8" type="primary">vapC</name>
    <name evidence="10" type="ORF">FHR83_007874</name>
</gene>
<dbReference type="GO" id="GO:0000287">
    <property type="term" value="F:magnesium ion binding"/>
    <property type="evidence" value="ECO:0007669"/>
    <property type="project" value="UniProtKB-UniRule"/>
</dbReference>
<dbReference type="InterPro" id="IPR002716">
    <property type="entry name" value="PIN_dom"/>
</dbReference>
<dbReference type="RefSeq" id="WP_183226217.1">
    <property type="nucleotide sequence ID" value="NZ_BMPW01000012.1"/>
</dbReference>
<dbReference type="InterPro" id="IPR050556">
    <property type="entry name" value="Type_II_TA_system_RNase"/>
</dbReference>
<dbReference type="Pfam" id="PF01850">
    <property type="entry name" value="PIN"/>
    <property type="match status" value="1"/>
</dbReference>
<dbReference type="EMBL" id="JACHXF010000023">
    <property type="protein sequence ID" value="MBB3100154.1"/>
    <property type="molecule type" value="Genomic_DNA"/>
</dbReference>
<name>A0A7W5AQP3_9ACTN</name>
<keyword evidence="5 8" id="KW-0378">Hydrolase</keyword>
<dbReference type="GO" id="GO:0004540">
    <property type="term" value="F:RNA nuclease activity"/>
    <property type="evidence" value="ECO:0007669"/>
    <property type="project" value="InterPro"/>
</dbReference>
<organism evidence="10 11">
    <name type="scientific">Actinoplanes campanulatus</name>
    <dbReference type="NCBI Taxonomy" id="113559"/>
    <lineage>
        <taxon>Bacteria</taxon>
        <taxon>Bacillati</taxon>
        <taxon>Actinomycetota</taxon>
        <taxon>Actinomycetes</taxon>
        <taxon>Micromonosporales</taxon>
        <taxon>Micromonosporaceae</taxon>
        <taxon>Actinoplanes</taxon>
    </lineage>
</organism>
<evidence type="ECO:0000313" key="11">
    <source>
        <dbReference type="Proteomes" id="UP000590749"/>
    </source>
</evidence>
<dbReference type="GO" id="GO:0016787">
    <property type="term" value="F:hydrolase activity"/>
    <property type="evidence" value="ECO:0007669"/>
    <property type="project" value="UniProtKB-KW"/>
</dbReference>
<feature type="binding site" evidence="8">
    <location>
        <position position="99"/>
    </location>
    <ligand>
        <name>Mg(2+)</name>
        <dbReference type="ChEBI" id="CHEBI:18420"/>
    </ligand>
</feature>
<keyword evidence="11" id="KW-1185">Reference proteome</keyword>
<feature type="domain" description="PIN" evidence="9">
    <location>
        <begin position="6"/>
        <end position="125"/>
    </location>
</feature>
<evidence type="ECO:0000256" key="2">
    <source>
        <dbReference type="ARBA" id="ARBA00022649"/>
    </source>
</evidence>
<comment type="cofactor">
    <cofactor evidence="1 8">
        <name>Mg(2+)</name>
        <dbReference type="ChEBI" id="CHEBI:18420"/>
    </cofactor>
</comment>
<dbReference type="CDD" id="cd18755">
    <property type="entry name" value="PIN_MtVapC3_VapC21-like"/>
    <property type="match status" value="1"/>
</dbReference>
<evidence type="ECO:0000313" key="10">
    <source>
        <dbReference type="EMBL" id="MBB3100154.1"/>
    </source>
</evidence>
<keyword evidence="8" id="KW-0800">Toxin</keyword>
<protein>
    <recommendedName>
        <fullName evidence="8">Ribonuclease VapC</fullName>
        <shortName evidence="8">RNase VapC</shortName>
        <ecNumber evidence="8">3.1.-.-</ecNumber>
    </recommendedName>
    <alternativeName>
        <fullName evidence="8">Toxin VapC</fullName>
    </alternativeName>
</protein>
<evidence type="ECO:0000256" key="1">
    <source>
        <dbReference type="ARBA" id="ARBA00001946"/>
    </source>
</evidence>
<dbReference type="PANTHER" id="PTHR33653:SF1">
    <property type="entry name" value="RIBONUCLEASE VAPC2"/>
    <property type="match status" value="1"/>
</dbReference>
<evidence type="ECO:0000256" key="7">
    <source>
        <dbReference type="ARBA" id="ARBA00038093"/>
    </source>
</evidence>
<comment type="function">
    <text evidence="8">Toxic component of a toxin-antitoxin (TA) system. An RNase.</text>
</comment>
<keyword evidence="3 8" id="KW-0540">Nuclease</keyword>
<comment type="caution">
    <text evidence="10">The sequence shown here is derived from an EMBL/GenBank/DDBJ whole genome shotgun (WGS) entry which is preliminary data.</text>
</comment>
<dbReference type="InterPro" id="IPR022907">
    <property type="entry name" value="VapC_family"/>
</dbReference>
<dbReference type="SUPFAM" id="SSF88723">
    <property type="entry name" value="PIN domain-like"/>
    <property type="match status" value="1"/>
</dbReference>
<keyword evidence="2 8" id="KW-1277">Toxin-antitoxin system</keyword>
<evidence type="ECO:0000256" key="3">
    <source>
        <dbReference type="ARBA" id="ARBA00022722"/>
    </source>
</evidence>
<dbReference type="PANTHER" id="PTHR33653">
    <property type="entry name" value="RIBONUCLEASE VAPC2"/>
    <property type="match status" value="1"/>
</dbReference>
<evidence type="ECO:0000256" key="4">
    <source>
        <dbReference type="ARBA" id="ARBA00022723"/>
    </source>
</evidence>
<accession>A0A7W5AQP3</accession>
<dbReference type="InterPro" id="IPR029060">
    <property type="entry name" value="PIN-like_dom_sf"/>
</dbReference>
<feature type="binding site" evidence="8">
    <location>
        <position position="9"/>
    </location>
    <ligand>
        <name>Mg(2+)</name>
        <dbReference type="ChEBI" id="CHEBI:18420"/>
    </ligand>
</feature>
<keyword evidence="4 8" id="KW-0479">Metal-binding</keyword>
<comment type="similarity">
    <text evidence="7 8">Belongs to the PINc/VapC protein family.</text>
</comment>
<dbReference type="EC" id="3.1.-.-" evidence="8"/>